<dbReference type="GO" id="GO:0016477">
    <property type="term" value="P:cell migration"/>
    <property type="evidence" value="ECO:0007669"/>
    <property type="project" value="TreeGrafter"/>
</dbReference>
<dbReference type="PROSITE" id="PS01248">
    <property type="entry name" value="EGF_LAM_1"/>
    <property type="match status" value="1"/>
</dbReference>
<dbReference type="GO" id="GO:0034446">
    <property type="term" value="P:substrate adhesion-dependent cell spreading"/>
    <property type="evidence" value="ECO:0007669"/>
    <property type="project" value="TreeGrafter"/>
</dbReference>
<dbReference type="SUPFAM" id="SSF57196">
    <property type="entry name" value="EGF/Laminin"/>
    <property type="match status" value="3"/>
</dbReference>
<dbReference type="PRINTS" id="PR00011">
    <property type="entry name" value="EGFLAMININ"/>
</dbReference>
<feature type="region of interest" description="Disordered" evidence="6">
    <location>
        <begin position="612"/>
        <end position="633"/>
    </location>
</feature>
<protein>
    <submittedName>
        <fullName evidence="9">EGF-like domain-containing protein</fullName>
    </submittedName>
</protein>
<organism evidence="8 9">
    <name type="scientific">Macrostomum lignano</name>
    <dbReference type="NCBI Taxonomy" id="282301"/>
    <lineage>
        <taxon>Eukaryota</taxon>
        <taxon>Metazoa</taxon>
        <taxon>Spiralia</taxon>
        <taxon>Lophotrochozoa</taxon>
        <taxon>Platyhelminthes</taxon>
        <taxon>Rhabditophora</taxon>
        <taxon>Macrostomorpha</taxon>
        <taxon>Macrostomida</taxon>
        <taxon>Macrostomidae</taxon>
        <taxon>Macrostomum</taxon>
    </lineage>
</organism>
<dbReference type="GO" id="GO:0009887">
    <property type="term" value="P:animal organ morphogenesis"/>
    <property type="evidence" value="ECO:0007669"/>
    <property type="project" value="TreeGrafter"/>
</dbReference>
<dbReference type="FunFam" id="2.10.25.10:FF:000011">
    <property type="entry name" value="Cadherin EGF LAG seven-pass G-type receptor"/>
    <property type="match status" value="1"/>
</dbReference>
<feature type="region of interest" description="Disordered" evidence="6">
    <location>
        <begin position="14"/>
        <end position="56"/>
    </location>
</feature>
<dbReference type="AlphaFoldDB" id="A0A1I8FAY5"/>
<dbReference type="InterPro" id="IPR050440">
    <property type="entry name" value="Laminin/Netrin_ECM"/>
</dbReference>
<evidence type="ECO:0000313" key="8">
    <source>
        <dbReference type="Proteomes" id="UP000095280"/>
    </source>
</evidence>
<dbReference type="FunFam" id="2.10.25.10:FF:000407">
    <property type="entry name" value="Laminin subunit alpha-3"/>
    <property type="match status" value="1"/>
</dbReference>
<dbReference type="GO" id="GO:0043256">
    <property type="term" value="C:laminin complex"/>
    <property type="evidence" value="ECO:0007669"/>
    <property type="project" value="TreeGrafter"/>
</dbReference>
<evidence type="ECO:0000256" key="2">
    <source>
        <dbReference type="ARBA" id="ARBA00023157"/>
    </source>
</evidence>
<dbReference type="InterPro" id="IPR002049">
    <property type="entry name" value="LE_dom"/>
</dbReference>
<sequence length="633" mass="66527">RLVARCCGVRASPATACQTSPAPAAPRRHRCPAWEAPQAAAGQPRQSPMAGKPPPRASAWAALEAVGGRATVSLRFADSATIRCPTRYAPSPWCARKAPALRQAAVCSTSVALQFCAAEAGCPVDIGEMLRLPGINEVTAEIGRKETPLCSLFLALPYNFGGTAARKALSDWAPRSAKTALLADELEALGPVVLPLPAAGQCNLQQRLQACQCHPQGALNKTCDPLSGQCSCRGITVGRTCDRCPIGYFSFPECKKCDCPGGLLCSEPDGECICPRNVAGKKCDRCEPGNYGYNVVTGCMPCRCNSLGTTNGSATCDLVTGQCSAATLPFRAARSATAPPRGVTEEICSAESGACACKENVAPPTCSRCKAGFFNLDPANPSGCTAASGSGLPNATCTEAAARMVTQLNDVLFSHPAGSNFDSSANLLIPVERLTNETVRLYLGRLRLSMRLEFDGAPAAAELDSFLTLWTNQGGSLRHRIMQAGRTPGQELRVELLLHEFVHQPERVVMSRLQFLNFLAGCAASLWPMAVVGNVRGQDASLRLAVKWSDEVLGCRPASDPQRRGALACRRRSQELLPAAAAVRSFIATSGRARAGARLTIKPAAATVSQLTSSPAPVTTASDSATALQPGQC</sequence>
<dbReference type="SMART" id="SM00180">
    <property type="entry name" value="EGF_Lam"/>
    <property type="match status" value="3"/>
</dbReference>
<dbReference type="GO" id="GO:0070831">
    <property type="term" value="P:basement membrane assembly"/>
    <property type="evidence" value="ECO:0007669"/>
    <property type="project" value="TreeGrafter"/>
</dbReference>
<evidence type="ECO:0000256" key="6">
    <source>
        <dbReference type="SAM" id="MobiDB-lite"/>
    </source>
</evidence>
<dbReference type="PANTHER" id="PTHR10574">
    <property type="entry name" value="NETRIN/LAMININ-RELATED"/>
    <property type="match status" value="1"/>
</dbReference>
<dbReference type="CDD" id="cd00055">
    <property type="entry name" value="EGF_Lam"/>
    <property type="match status" value="3"/>
</dbReference>
<evidence type="ECO:0000256" key="3">
    <source>
        <dbReference type="ARBA" id="ARBA00023180"/>
    </source>
</evidence>
<proteinExistence type="predicted"/>
<feature type="domain" description="Laminin EGF-like" evidence="7">
    <location>
        <begin position="302"/>
        <end position="386"/>
    </location>
</feature>
<evidence type="ECO:0000313" key="9">
    <source>
        <dbReference type="WBParaSite" id="maker-unitig_27573-snap-gene-0.2-mRNA-1"/>
    </source>
</evidence>
<dbReference type="Pfam" id="PF00053">
    <property type="entry name" value="EGF_laminin"/>
    <property type="match status" value="2"/>
</dbReference>
<evidence type="ECO:0000256" key="1">
    <source>
        <dbReference type="ARBA" id="ARBA00022737"/>
    </source>
</evidence>
<feature type="disulfide bond" evidence="5">
    <location>
        <begin position="213"/>
        <end position="230"/>
    </location>
</feature>
<feature type="domain" description="Laminin EGF-like" evidence="7">
    <location>
        <begin position="211"/>
        <end position="256"/>
    </location>
</feature>
<accession>A0A1I8FAY5</accession>
<keyword evidence="1" id="KW-0677">Repeat</keyword>
<evidence type="ECO:0000259" key="7">
    <source>
        <dbReference type="PROSITE" id="PS50027"/>
    </source>
</evidence>
<dbReference type="Gene3D" id="2.10.25.10">
    <property type="entry name" value="Laminin"/>
    <property type="match status" value="3"/>
</dbReference>
<keyword evidence="3" id="KW-0325">Glycoprotein</keyword>
<dbReference type="GO" id="GO:0007411">
    <property type="term" value="P:axon guidance"/>
    <property type="evidence" value="ECO:0007669"/>
    <property type="project" value="TreeGrafter"/>
</dbReference>
<keyword evidence="8" id="KW-1185">Reference proteome</keyword>
<dbReference type="WBParaSite" id="maker-unitig_27573-snap-gene-0.2-mRNA-1">
    <property type="protein sequence ID" value="maker-unitig_27573-snap-gene-0.2-mRNA-1"/>
    <property type="gene ID" value="maker-unitig_27573-snap-gene-0.2"/>
</dbReference>
<dbReference type="GO" id="GO:0009888">
    <property type="term" value="P:tissue development"/>
    <property type="evidence" value="ECO:0007669"/>
    <property type="project" value="TreeGrafter"/>
</dbReference>
<dbReference type="PROSITE" id="PS50027">
    <property type="entry name" value="EGF_LAM_2"/>
    <property type="match status" value="2"/>
</dbReference>
<name>A0A1I8FAY5_9PLAT</name>
<comment type="caution">
    <text evidence="5">Lacks conserved residue(s) required for the propagation of feature annotation.</text>
</comment>
<reference evidence="9" key="1">
    <citation type="submission" date="2016-11" db="UniProtKB">
        <authorList>
            <consortium name="WormBaseParasite"/>
        </authorList>
    </citation>
    <scope>IDENTIFICATION</scope>
</reference>
<dbReference type="Proteomes" id="UP000095280">
    <property type="component" value="Unplaced"/>
</dbReference>
<feature type="disulfide bond" evidence="5">
    <location>
        <begin position="232"/>
        <end position="241"/>
    </location>
</feature>
<feature type="disulfide bond" evidence="5">
    <location>
        <begin position="357"/>
        <end position="366"/>
    </location>
</feature>
<evidence type="ECO:0000256" key="4">
    <source>
        <dbReference type="ARBA" id="ARBA00023292"/>
    </source>
</evidence>
<keyword evidence="4 5" id="KW-0424">Laminin EGF-like domain</keyword>
<evidence type="ECO:0000256" key="5">
    <source>
        <dbReference type="PROSITE-ProRule" id="PRU00460"/>
    </source>
</evidence>
<feature type="disulfide bond" evidence="5">
    <location>
        <begin position="211"/>
        <end position="223"/>
    </location>
</feature>
<dbReference type="PANTHER" id="PTHR10574:SF197">
    <property type="entry name" value="LAMININ SUBUNIT BETA-1 ISOFORM X1"/>
    <property type="match status" value="1"/>
</dbReference>
<keyword evidence="2 5" id="KW-1015">Disulfide bond</keyword>